<keyword evidence="2" id="KW-0436">Ligase</keyword>
<dbReference type="PANTHER" id="PTHR43107">
    <property type="entry name" value="LONG-CHAIN FATTY ACID TRANSPORT PROTEIN"/>
    <property type="match status" value="1"/>
</dbReference>
<evidence type="ECO:0000256" key="2">
    <source>
        <dbReference type="ARBA" id="ARBA00022598"/>
    </source>
</evidence>
<dbReference type="InterPro" id="IPR020845">
    <property type="entry name" value="AMP-binding_CS"/>
</dbReference>
<dbReference type="SUPFAM" id="SSF56801">
    <property type="entry name" value="Acetyl-CoA synthetase-like"/>
    <property type="match status" value="1"/>
</dbReference>
<evidence type="ECO:0000259" key="3">
    <source>
        <dbReference type="Pfam" id="PF00501"/>
    </source>
</evidence>
<dbReference type="GO" id="GO:0005324">
    <property type="term" value="F:long-chain fatty acid transmembrane transporter activity"/>
    <property type="evidence" value="ECO:0007669"/>
    <property type="project" value="TreeGrafter"/>
</dbReference>
<gene>
    <name evidence="4" type="ORF">HK099_005223</name>
</gene>
<evidence type="ECO:0000313" key="4">
    <source>
        <dbReference type="EMBL" id="KAJ3228213.1"/>
    </source>
</evidence>
<organism evidence="4 5">
    <name type="scientific">Clydaea vesicula</name>
    <dbReference type="NCBI Taxonomy" id="447962"/>
    <lineage>
        <taxon>Eukaryota</taxon>
        <taxon>Fungi</taxon>
        <taxon>Fungi incertae sedis</taxon>
        <taxon>Chytridiomycota</taxon>
        <taxon>Chytridiomycota incertae sedis</taxon>
        <taxon>Chytridiomycetes</taxon>
        <taxon>Lobulomycetales</taxon>
        <taxon>Lobulomycetaceae</taxon>
        <taxon>Clydaea</taxon>
    </lineage>
</organism>
<keyword evidence="5" id="KW-1185">Reference proteome</keyword>
<sequence>MSDLLHDLNLVRKLLPDIVRSKYYIRAKKGNFIDLWLTTVQNFQDKECLVMGKKSLSFNDVDRVSNQIANYLLSLGIKPKDTVCIMMENSPEFICTILGVAKVGAIGALLNYNLRVNPVLVIFENPFSSAIQSIHSNLKQTFENLQFTLFNTENDLFNEEGFLINSFLSNKILKSISSRPVKEELRINSHFGEPYMYIYTSGTTGLPKAAVVPHAKAFSAAFLYSSNFSVQSTDRIYNCLPLYHSSGLLIGFGFTVRNGSTMIISKKFSATSFWKECCESKATVVMVNPY</sequence>
<evidence type="ECO:0000313" key="5">
    <source>
        <dbReference type="Proteomes" id="UP001211065"/>
    </source>
</evidence>
<dbReference type="GO" id="GO:0004467">
    <property type="term" value="F:long-chain fatty acid-CoA ligase activity"/>
    <property type="evidence" value="ECO:0007669"/>
    <property type="project" value="TreeGrafter"/>
</dbReference>
<comment type="similarity">
    <text evidence="1">Belongs to the ATP-dependent AMP-binding enzyme family.</text>
</comment>
<feature type="domain" description="AMP-dependent synthetase/ligase" evidence="3">
    <location>
        <begin position="39"/>
        <end position="289"/>
    </location>
</feature>
<dbReference type="Proteomes" id="UP001211065">
    <property type="component" value="Unassembled WGS sequence"/>
</dbReference>
<dbReference type="PANTHER" id="PTHR43107:SF22">
    <property type="entry name" value="VERY LONG-CHAIN ACYL-COA SYNTHETASE"/>
    <property type="match status" value="1"/>
</dbReference>
<evidence type="ECO:0000256" key="1">
    <source>
        <dbReference type="ARBA" id="ARBA00006432"/>
    </source>
</evidence>
<comment type="caution">
    <text evidence="4">The sequence shown here is derived from an EMBL/GenBank/DDBJ whole genome shotgun (WGS) entry which is preliminary data.</text>
</comment>
<dbReference type="InterPro" id="IPR042099">
    <property type="entry name" value="ANL_N_sf"/>
</dbReference>
<dbReference type="AlphaFoldDB" id="A0AAD5UBD7"/>
<dbReference type="GO" id="GO:0044539">
    <property type="term" value="P:long-chain fatty acid import into cell"/>
    <property type="evidence" value="ECO:0007669"/>
    <property type="project" value="TreeGrafter"/>
</dbReference>
<accession>A0AAD5UBD7</accession>
<dbReference type="GO" id="GO:0005789">
    <property type="term" value="C:endoplasmic reticulum membrane"/>
    <property type="evidence" value="ECO:0007669"/>
    <property type="project" value="TreeGrafter"/>
</dbReference>
<dbReference type="Pfam" id="PF00501">
    <property type="entry name" value="AMP-binding"/>
    <property type="match status" value="1"/>
</dbReference>
<proteinExistence type="inferred from homology"/>
<dbReference type="PROSITE" id="PS00455">
    <property type="entry name" value="AMP_BINDING"/>
    <property type="match status" value="1"/>
</dbReference>
<dbReference type="GO" id="GO:0005886">
    <property type="term" value="C:plasma membrane"/>
    <property type="evidence" value="ECO:0007669"/>
    <property type="project" value="TreeGrafter"/>
</dbReference>
<reference evidence="4" key="1">
    <citation type="submission" date="2020-05" db="EMBL/GenBank/DDBJ databases">
        <title>Phylogenomic resolution of chytrid fungi.</title>
        <authorList>
            <person name="Stajich J.E."/>
            <person name="Amses K."/>
            <person name="Simmons R."/>
            <person name="Seto K."/>
            <person name="Myers J."/>
            <person name="Bonds A."/>
            <person name="Quandt C.A."/>
            <person name="Barry K."/>
            <person name="Liu P."/>
            <person name="Grigoriev I."/>
            <person name="Longcore J.E."/>
            <person name="James T.Y."/>
        </authorList>
    </citation>
    <scope>NUCLEOTIDE SEQUENCE</scope>
    <source>
        <strain evidence="4">JEL0476</strain>
    </source>
</reference>
<dbReference type="Gene3D" id="3.40.50.12780">
    <property type="entry name" value="N-terminal domain of ligase-like"/>
    <property type="match status" value="1"/>
</dbReference>
<dbReference type="EMBL" id="JADGJW010000004">
    <property type="protein sequence ID" value="KAJ3228213.1"/>
    <property type="molecule type" value="Genomic_DNA"/>
</dbReference>
<protein>
    <recommendedName>
        <fullName evidence="3">AMP-dependent synthetase/ligase domain-containing protein</fullName>
    </recommendedName>
</protein>
<dbReference type="InterPro" id="IPR000873">
    <property type="entry name" value="AMP-dep_synth/lig_dom"/>
</dbReference>
<name>A0AAD5UBD7_9FUNG</name>